<feature type="transmembrane region" description="Helical" evidence="1">
    <location>
        <begin position="27"/>
        <end position="47"/>
    </location>
</feature>
<name>A0ABM6IG03_9RHOB</name>
<protein>
    <recommendedName>
        <fullName evidence="4">Tetratricopeptide repeat-like domain-containing protein</fullName>
    </recommendedName>
</protein>
<dbReference type="SUPFAM" id="SSF48452">
    <property type="entry name" value="TPR-like"/>
    <property type="match status" value="1"/>
</dbReference>
<dbReference type="EMBL" id="CP019437">
    <property type="protein sequence ID" value="AQS47639.1"/>
    <property type="molecule type" value="Genomic_DNA"/>
</dbReference>
<gene>
    <name evidence="2" type="ORF">BMG03_07370</name>
</gene>
<evidence type="ECO:0000256" key="1">
    <source>
        <dbReference type="SAM" id="Phobius"/>
    </source>
</evidence>
<evidence type="ECO:0000313" key="2">
    <source>
        <dbReference type="EMBL" id="AQS47639.1"/>
    </source>
</evidence>
<sequence length="225" mass="23369">MSDTDSFIDEVTEAVRQDKLWAAFKKWGWIGAVIIIAIVGGTAWNAWQKEKTQAEARAFGDMVMAAVNGDTTGADLAKITPDGPGRTAVLKIMQGDAAIEAGKPDEAIKFFDAVSAEPGLPASISDLAKLKAVIAAGDKMDAAKRDATLQELATPGAPYRLLAMEQQAAAALSSGDKEGAISIAQQILEDAGLTPGLQQRATELIVALGGEVPTQPGQGAPALQE</sequence>
<reference evidence="2 3" key="1">
    <citation type="submission" date="2017-01" db="EMBL/GenBank/DDBJ databases">
        <title>The complete genome sequence of a sulfur-oxidizing marine bacterium Thioclava sp. 25B10_4T.</title>
        <authorList>
            <person name="Liu Y."/>
            <person name="Lai Q."/>
            <person name="Shao Z."/>
        </authorList>
    </citation>
    <scope>NUCLEOTIDE SEQUENCE [LARGE SCALE GENOMIC DNA]</scope>
    <source>
        <strain evidence="2 3">25B10_4</strain>
    </source>
</reference>
<proteinExistence type="predicted"/>
<dbReference type="InterPro" id="IPR011990">
    <property type="entry name" value="TPR-like_helical_dom_sf"/>
</dbReference>
<dbReference type="RefSeq" id="WP_075776064.1">
    <property type="nucleotide sequence ID" value="NZ_CP019437.1"/>
</dbReference>
<keyword evidence="3" id="KW-1185">Reference proteome</keyword>
<keyword evidence="1" id="KW-1133">Transmembrane helix</keyword>
<keyword evidence="1" id="KW-0812">Transmembrane</keyword>
<evidence type="ECO:0008006" key="4">
    <source>
        <dbReference type="Google" id="ProtNLM"/>
    </source>
</evidence>
<organism evidence="2 3">
    <name type="scientific">Thioclava nitratireducens</name>
    <dbReference type="NCBI Taxonomy" id="1915078"/>
    <lineage>
        <taxon>Bacteria</taxon>
        <taxon>Pseudomonadati</taxon>
        <taxon>Pseudomonadota</taxon>
        <taxon>Alphaproteobacteria</taxon>
        <taxon>Rhodobacterales</taxon>
        <taxon>Paracoccaceae</taxon>
        <taxon>Thioclava</taxon>
    </lineage>
</organism>
<keyword evidence="1" id="KW-0472">Membrane</keyword>
<dbReference type="Proteomes" id="UP000185622">
    <property type="component" value="Chromosome"/>
</dbReference>
<accession>A0ABM6IG03</accession>
<evidence type="ECO:0000313" key="3">
    <source>
        <dbReference type="Proteomes" id="UP000185622"/>
    </source>
</evidence>